<dbReference type="EMBL" id="LNAL01000006">
    <property type="protein sequence ID" value="KUG08664.1"/>
    <property type="molecule type" value="Genomic_DNA"/>
</dbReference>
<dbReference type="Proteomes" id="UP000054223">
    <property type="component" value="Unassembled WGS sequence"/>
</dbReference>
<name>A0A9X0HMH6_SOLP1</name>
<reference evidence="1 2" key="1">
    <citation type="submission" date="2015-11" db="EMBL/GenBank/DDBJ databases">
        <title>Solirubrum puertoriconensis gen. nov. an environmental bacteria isolated in Puerto Rico.</title>
        <authorList>
            <person name="Cuebas-Irizarry M.F."/>
            <person name="Montalvo-Rodriguez R."/>
        </authorList>
    </citation>
    <scope>NUCLEOTIDE SEQUENCE [LARGE SCALE GENOMIC DNA]</scope>
    <source>
        <strain evidence="1 2">MC1A</strain>
    </source>
</reference>
<organism evidence="1 2">
    <name type="scientific">Solirubrum puertoriconensis</name>
    <dbReference type="NCBI Taxonomy" id="1751427"/>
    <lineage>
        <taxon>Bacteria</taxon>
        <taxon>Pseudomonadati</taxon>
        <taxon>Bacteroidota</taxon>
        <taxon>Cytophagia</taxon>
        <taxon>Cytophagales</taxon>
    </lineage>
</organism>
<dbReference type="InterPro" id="IPR043038">
    <property type="entry name" value="VbhA_sf"/>
</dbReference>
<protein>
    <recommendedName>
        <fullName evidence="3">Antitoxin VbhA domain-containing protein</fullName>
    </recommendedName>
</protein>
<proteinExistence type="predicted"/>
<keyword evidence="2" id="KW-1185">Reference proteome</keyword>
<comment type="caution">
    <text evidence="1">The sequence shown here is derived from an EMBL/GenBank/DDBJ whole genome shotgun (WGS) entry which is preliminary data.</text>
</comment>
<dbReference type="Gene3D" id="1.10.8.1050">
    <property type="entry name" value="Antitoxin VbhA-like"/>
    <property type="match status" value="1"/>
</dbReference>
<accession>A0A9X0HMH6</accession>
<gene>
    <name evidence="1" type="ORF">ASU33_11005</name>
</gene>
<sequence length="61" mass="7145">MCPNYPPLQSAEQRRRAVLWALRVARQTALDPNKQERRLLARFILGQLTLDEVLQRLEQSS</sequence>
<evidence type="ECO:0008006" key="3">
    <source>
        <dbReference type="Google" id="ProtNLM"/>
    </source>
</evidence>
<evidence type="ECO:0000313" key="1">
    <source>
        <dbReference type="EMBL" id="KUG08664.1"/>
    </source>
</evidence>
<dbReference type="AlphaFoldDB" id="A0A9X0HMH6"/>
<evidence type="ECO:0000313" key="2">
    <source>
        <dbReference type="Proteomes" id="UP000054223"/>
    </source>
</evidence>